<protein>
    <submittedName>
        <fullName evidence="1">Uncharacterized protein</fullName>
    </submittedName>
</protein>
<name>A0AAE1EF62_9GAST</name>
<reference evidence="1" key="1">
    <citation type="journal article" date="2023" name="G3 (Bethesda)">
        <title>A reference genome for the long-term kleptoplast-retaining sea slug Elysia crispata morphotype clarki.</title>
        <authorList>
            <person name="Eastman K.E."/>
            <person name="Pendleton A.L."/>
            <person name="Shaikh M.A."/>
            <person name="Suttiyut T."/>
            <person name="Ogas R."/>
            <person name="Tomko P."/>
            <person name="Gavelis G."/>
            <person name="Widhalm J.R."/>
            <person name="Wisecaver J.H."/>
        </authorList>
    </citation>
    <scope>NUCLEOTIDE SEQUENCE</scope>
    <source>
        <strain evidence="1">ECLA1</strain>
    </source>
</reference>
<comment type="caution">
    <text evidence="1">The sequence shown here is derived from an EMBL/GenBank/DDBJ whole genome shotgun (WGS) entry which is preliminary data.</text>
</comment>
<accession>A0AAE1EF62</accession>
<dbReference type="Proteomes" id="UP001283361">
    <property type="component" value="Unassembled WGS sequence"/>
</dbReference>
<proteinExistence type="predicted"/>
<gene>
    <name evidence="1" type="ORF">RRG08_027546</name>
</gene>
<organism evidence="1 2">
    <name type="scientific">Elysia crispata</name>
    <name type="common">lettuce slug</name>
    <dbReference type="NCBI Taxonomy" id="231223"/>
    <lineage>
        <taxon>Eukaryota</taxon>
        <taxon>Metazoa</taxon>
        <taxon>Spiralia</taxon>
        <taxon>Lophotrochozoa</taxon>
        <taxon>Mollusca</taxon>
        <taxon>Gastropoda</taxon>
        <taxon>Heterobranchia</taxon>
        <taxon>Euthyneura</taxon>
        <taxon>Panpulmonata</taxon>
        <taxon>Sacoglossa</taxon>
        <taxon>Placobranchoidea</taxon>
        <taxon>Plakobranchidae</taxon>
        <taxon>Elysia</taxon>
    </lineage>
</organism>
<dbReference type="EMBL" id="JAWDGP010000128">
    <property type="protein sequence ID" value="KAK3803443.1"/>
    <property type="molecule type" value="Genomic_DNA"/>
</dbReference>
<keyword evidence="2" id="KW-1185">Reference proteome</keyword>
<dbReference type="AlphaFoldDB" id="A0AAE1EF62"/>
<evidence type="ECO:0000313" key="2">
    <source>
        <dbReference type="Proteomes" id="UP001283361"/>
    </source>
</evidence>
<sequence>MKEKHLMIALRRSFSFEVSKTIGRSPRLKCQKLSEDLLACIRAVRIVLAATYFPPKLFYALTSIGRHLASCVSLTREPQIRSDETVTRFYSEGWGVSRGAEWFCLCQATEETWVCQCVDSNTADFCP</sequence>
<evidence type="ECO:0000313" key="1">
    <source>
        <dbReference type="EMBL" id="KAK3803443.1"/>
    </source>
</evidence>